<reference evidence="7 8" key="1">
    <citation type="submission" date="2023-08" db="EMBL/GenBank/DDBJ databases">
        <title>Implementing the SeqCode for naming new Mesorhizobium species isolated from Vachellia karroo root nodules.</title>
        <authorList>
            <person name="Van Lill M."/>
        </authorList>
    </citation>
    <scope>NUCLEOTIDE SEQUENCE [LARGE SCALE GENOMIC DNA]</scope>
    <source>
        <strain evidence="7 8">MSK 1335</strain>
    </source>
</reference>
<dbReference type="PANTHER" id="PTHR43859">
    <property type="entry name" value="ACYL-ACTIVATING ENZYME"/>
    <property type="match status" value="1"/>
</dbReference>
<proteinExistence type="inferred from homology"/>
<dbReference type="Gene3D" id="3.40.50.12780">
    <property type="entry name" value="N-terminal domain of ligase-like"/>
    <property type="match status" value="1"/>
</dbReference>
<evidence type="ECO:0000256" key="4">
    <source>
        <dbReference type="ARBA" id="ARBA00023098"/>
    </source>
</evidence>
<dbReference type="InterPro" id="IPR020845">
    <property type="entry name" value="AMP-binding_CS"/>
</dbReference>
<dbReference type="Pfam" id="PF00501">
    <property type="entry name" value="AMP-binding"/>
    <property type="match status" value="1"/>
</dbReference>
<accession>A0ABU4ZQU6</accession>
<evidence type="ECO:0000256" key="1">
    <source>
        <dbReference type="ARBA" id="ARBA00006432"/>
    </source>
</evidence>
<dbReference type="InterPro" id="IPR000873">
    <property type="entry name" value="AMP-dep_synth/lig_dom"/>
</dbReference>
<dbReference type="InterPro" id="IPR045851">
    <property type="entry name" value="AMP-bd_C_sf"/>
</dbReference>
<dbReference type="PANTHER" id="PTHR43859:SF4">
    <property type="entry name" value="BUTANOATE--COA LIGASE AAE1-RELATED"/>
    <property type="match status" value="1"/>
</dbReference>
<dbReference type="RefSeq" id="WP_320235716.1">
    <property type="nucleotide sequence ID" value="NZ_JAVIJF010000020.1"/>
</dbReference>
<evidence type="ECO:0000256" key="2">
    <source>
        <dbReference type="ARBA" id="ARBA00022598"/>
    </source>
</evidence>
<organism evidence="7 8">
    <name type="scientific">Mesorhizobium montanum</name>
    <dbReference type="NCBI Taxonomy" id="3072323"/>
    <lineage>
        <taxon>Bacteria</taxon>
        <taxon>Pseudomonadati</taxon>
        <taxon>Pseudomonadota</taxon>
        <taxon>Alphaproteobacteria</taxon>
        <taxon>Hyphomicrobiales</taxon>
        <taxon>Phyllobacteriaceae</taxon>
        <taxon>Mesorhizobium</taxon>
    </lineage>
</organism>
<keyword evidence="2" id="KW-0436">Ligase</keyword>
<feature type="domain" description="AMP-dependent synthetase/ligase" evidence="5">
    <location>
        <begin position="26"/>
        <end position="400"/>
    </location>
</feature>
<evidence type="ECO:0000256" key="3">
    <source>
        <dbReference type="ARBA" id="ARBA00022832"/>
    </source>
</evidence>
<evidence type="ECO:0000259" key="6">
    <source>
        <dbReference type="Pfam" id="PF13193"/>
    </source>
</evidence>
<dbReference type="NCBIfam" id="NF006020">
    <property type="entry name" value="PRK08162.1"/>
    <property type="match status" value="1"/>
</dbReference>
<gene>
    <name evidence="7" type="ORF">RFM68_25035</name>
</gene>
<sequence>MSAEAPYLRPRPANYVPLTPLSFLGRTAELYPDRLALIDEDRRFTWQEVRQRCDALAAALMDIGVKPGDVVSVLAPNTAEMFEAQFAVAMAGAVLNTINIRLDADTMAYILDHAETRVLMLDRQFALMAEVALQRTKGGRPVIIDLGGPGDALPGSQRHSDLVRSAPADFQPVVPADEWQTLCLNYTSGTSGRPKGVLYHHRGAYLMALGTIAGWGLSGHPTYLYTVPMFHCNGWGHAWTMTALAATIVCCRQISAKAVYDAIGSFGVTHFGGAPIVLGMLVEAAEAERPVLPHKVRVMTAGAPPPAAILEKVEALGFEVMQVYGLTETYGHVVQSTWEEEWNEMDVAQRATIKARQGVRFPMMETAEIRDVESGKRLPKDGTAMGEIVLRGNTIMKGYHKDEAATEAAFAGGAFHSGDVAVQHPDGFLEIRDRYKDIIISGGENISSIEVESALYRHPAVSAAAVVAKPDAKWGETPCAFVELKPGASVTADELNQFCRQHLSGFKVPKCYVFESLPKTSTGKIEKYKLREKVKTTP</sequence>
<keyword evidence="8" id="KW-1185">Reference proteome</keyword>
<dbReference type="InterPro" id="IPR025110">
    <property type="entry name" value="AMP-bd_C"/>
</dbReference>
<feature type="domain" description="AMP-binding enzyme C-terminal" evidence="6">
    <location>
        <begin position="450"/>
        <end position="524"/>
    </location>
</feature>
<protein>
    <submittedName>
        <fullName evidence="7">AMP-binding protein</fullName>
    </submittedName>
</protein>
<evidence type="ECO:0000313" key="8">
    <source>
        <dbReference type="Proteomes" id="UP001276840"/>
    </source>
</evidence>
<keyword evidence="3" id="KW-0276">Fatty acid metabolism</keyword>
<dbReference type="Proteomes" id="UP001276840">
    <property type="component" value="Unassembled WGS sequence"/>
</dbReference>
<dbReference type="InterPro" id="IPR042099">
    <property type="entry name" value="ANL_N_sf"/>
</dbReference>
<comment type="caution">
    <text evidence="7">The sequence shown here is derived from an EMBL/GenBank/DDBJ whole genome shotgun (WGS) entry which is preliminary data.</text>
</comment>
<dbReference type="Gene3D" id="3.30.300.30">
    <property type="match status" value="1"/>
</dbReference>
<dbReference type="PROSITE" id="PS00455">
    <property type="entry name" value="AMP_BINDING"/>
    <property type="match status" value="1"/>
</dbReference>
<comment type="similarity">
    <text evidence="1">Belongs to the ATP-dependent AMP-binding enzyme family.</text>
</comment>
<evidence type="ECO:0000259" key="5">
    <source>
        <dbReference type="Pfam" id="PF00501"/>
    </source>
</evidence>
<keyword evidence="4" id="KW-0443">Lipid metabolism</keyword>
<dbReference type="EMBL" id="JAVIJF010000020">
    <property type="protein sequence ID" value="MDX8527768.1"/>
    <property type="molecule type" value="Genomic_DNA"/>
</dbReference>
<evidence type="ECO:0000313" key="7">
    <source>
        <dbReference type="EMBL" id="MDX8527768.1"/>
    </source>
</evidence>
<name>A0ABU4ZQU6_9HYPH</name>
<dbReference type="CDD" id="cd12118">
    <property type="entry name" value="ttLC_FACS_AEE21_like"/>
    <property type="match status" value="1"/>
</dbReference>
<dbReference type="Pfam" id="PF13193">
    <property type="entry name" value="AMP-binding_C"/>
    <property type="match status" value="1"/>
</dbReference>
<dbReference type="SUPFAM" id="SSF56801">
    <property type="entry name" value="Acetyl-CoA synthetase-like"/>
    <property type="match status" value="1"/>
</dbReference>